<dbReference type="InterPro" id="IPR057537">
    <property type="entry name" value="C2_C2CD3_N"/>
</dbReference>
<feature type="compositionally biased region" description="Low complexity" evidence="1">
    <location>
        <begin position="262"/>
        <end position="291"/>
    </location>
</feature>
<dbReference type="Proteomes" id="UP001430356">
    <property type="component" value="Unassembled WGS sequence"/>
</dbReference>
<feature type="compositionally biased region" description="Low complexity" evidence="1">
    <location>
        <begin position="412"/>
        <end position="422"/>
    </location>
</feature>
<feature type="compositionally biased region" description="Low complexity" evidence="1">
    <location>
        <begin position="220"/>
        <end position="230"/>
    </location>
</feature>
<dbReference type="Pfam" id="PF25339">
    <property type="entry name" value="C2_C2CD3_N"/>
    <property type="match status" value="1"/>
</dbReference>
<protein>
    <recommendedName>
        <fullName evidence="2">C2CD3 N-terminal C2 domain-containing protein</fullName>
    </recommendedName>
</protein>
<evidence type="ECO:0000313" key="3">
    <source>
        <dbReference type="EMBL" id="KAK7200790.1"/>
    </source>
</evidence>
<feature type="region of interest" description="Disordered" evidence="1">
    <location>
        <begin position="210"/>
        <end position="301"/>
    </location>
</feature>
<feature type="region of interest" description="Disordered" evidence="1">
    <location>
        <begin position="929"/>
        <end position="955"/>
    </location>
</feature>
<gene>
    <name evidence="3" type="ORF">NESM_000137300</name>
</gene>
<feature type="region of interest" description="Disordered" evidence="1">
    <location>
        <begin position="334"/>
        <end position="439"/>
    </location>
</feature>
<feature type="compositionally biased region" description="Basic and acidic residues" evidence="1">
    <location>
        <begin position="400"/>
        <end position="409"/>
    </location>
</feature>
<feature type="region of interest" description="Disordered" evidence="1">
    <location>
        <begin position="458"/>
        <end position="479"/>
    </location>
</feature>
<evidence type="ECO:0000313" key="4">
    <source>
        <dbReference type="Proteomes" id="UP001430356"/>
    </source>
</evidence>
<dbReference type="EMBL" id="JAECZO010000008">
    <property type="protein sequence ID" value="KAK7200790.1"/>
    <property type="molecule type" value="Genomic_DNA"/>
</dbReference>
<keyword evidence="4" id="KW-1185">Reference proteome</keyword>
<dbReference type="AlphaFoldDB" id="A0AAW0F3R3"/>
<feature type="compositionally biased region" description="Low complexity" evidence="1">
    <location>
        <begin position="669"/>
        <end position="696"/>
    </location>
</feature>
<evidence type="ECO:0000256" key="1">
    <source>
        <dbReference type="SAM" id="MobiDB-lite"/>
    </source>
</evidence>
<feature type="domain" description="C2CD3 N-terminal C2" evidence="2">
    <location>
        <begin position="7"/>
        <end position="178"/>
    </location>
</feature>
<feature type="compositionally biased region" description="Polar residues" evidence="1">
    <location>
        <begin position="700"/>
        <end position="712"/>
    </location>
</feature>
<feature type="compositionally biased region" description="Low complexity" evidence="1">
    <location>
        <begin position="469"/>
        <end position="479"/>
    </location>
</feature>
<feature type="compositionally biased region" description="Low complexity" evidence="1">
    <location>
        <begin position="929"/>
        <end position="939"/>
    </location>
</feature>
<proteinExistence type="predicted"/>
<comment type="caution">
    <text evidence="3">The sequence shown here is derived from an EMBL/GenBank/DDBJ whole genome shotgun (WGS) entry which is preliminary data.</text>
</comment>
<feature type="compositionally biased region" description="Basic and acidic residues" evidence="1">
    <location>
        <begin position="943"/>
        <end position="955"/>
    </location>
</feature>
<reference evidence="3 4" key="1">
    <citation type="journal article" date="2021" name="MBio">
        <title>A New Model Trypanosomatid, Novymonas esmeraldas: Genomic Perception of Its 'Candidatus Pandoraea novymonadis' Endosymbiont.</title>
        <authorList>
            <person name="Zakharova A."/>
            <person name="Saura A."/>
            <person name="Butenko A."/>
            <person name="Podesvova L."/>
            <person name="Warmusova S."/>
            <person name="Kostygov A.Y."/>
            <person name="Nenarokova A."/>
            <person name="Lukes J."/>
            <person name="Opperdoes F.R."/>
            <person name="Yurchenko V."/>
        </authorList>
    </citation>
    <scope>NUCLEOTIDE SEQUENCE [LARGE SCALE GENOMIC DNA]</scope>
    <source>
        <strain evidence="3 4">E262AT.01</strain>
    </source>
</reference>
<name>A0AAW0F3R3_9TRYP</name>
<feature type="region of interest" description="Disordered" evidence="1">
    <location>
        <begin position="636"/>
        <end position="725"/>
    </location>
</feature>
<sequence>MRVLYGTPLPPGLVAPTRGELRLRVDQLILDDDAINHNPLVQFSDATDAAGTAVSGAEPNLGRVSRSPNRFVVPVDYCAVGPIFWGETRPSAHGQPSTPQMRRDPVTIAYPIKMEQAQFAAYLARMTASPQRGVQVDVFVPSSYSGRPPVTVGRCRIALDTLLPGHPVQGWFTVVHRRARLSAEDAGPYRFAEVPIGKVKLTATMETYLSSRRRSEEPKAAAAAAAASGAAKHKRHLEGKDTGRVPLPRAKTSRSHRHPGRTETSSTSAAESQASSSPSRAAAAAPPAEADAAQRRPPGHRGAALLRDRSATTQQLLQQGLQLRAQMEAAARGLNFDDPDTSLSVGAAEDRRGGHGRVSFHLDDDDGGLGSADREADESSDVAYTSEDSDEEKFALQMQKDAEARERRGAHQQRQQQQQQQQQEREQGRRAHVAPAQDHASIASATAAEGEGGHAVARGLADGATPEDAGAGATSTTAGHSRQGARAAVELCFSNFSFAQTALTADLHEIRIGVRLSSDITTVEPSSGPLSSFVHPVPLQQPSICLHFDVCSFSEERSKLVVEAYKVTGELEEENGGDDGWGAAGPRHVAREELLGLSVVGLYRQSRAVVFRDPVQNQTNAFAHLDVRVWDGGARGGARTGAAALDTTSHEGQDGPNNFTGAARGTLLPAASTPPRSTAPVGYTTTPAATAAAAPAQPVKGQTTVASATQTPPAERGGASDYPVRYSPTLFNTSATSTVTERRRLRVVVYNATELPCVAVAGGRRHGGSAGGGEHFPVLSARPRSIPEVGVSGAASYAEPNSFVTIEEVYRVGETWRVDTGTAAAAAPAAAAATITATSPTGREAIQDWYVDEARGGFYDRSAVADECSNPVYNYEAVLQLPELVVSVDDGSTTATGAGATPARPKHGIADVLDELLLSVWHSDRSSRASALGRSAGSGTPHRSRESAARLPQEKKQQEEEFWGCAAYMGTCRVDLRPLRYLTSLDGYYRVVCERVPGSGVGPTRAEVESSTIGYLRLSVSVR</sequence>
<organism evidence="3 4">
    <name type="scientific">Novymonas esmeraldas</name>
    <dbReference type="NCBI Taxonomy" id="1808958"/>
    <lineage>
        <taxon>Eukaryota</taxon>
        <taxon>Discoba</taxon>
        <taxon>Euglenozoa</taxon>
        <taxon>Kinetoplastea</taxon>
        <taxon>Metakinetoplastina</taxon>
        <taxon>Trypanosomatida</taxon>
        <taxon>Trypanosomatidae</taxon>
        <taxon>Novymonas</taxon>
    </lineage>
</organism>
<evidence type="ECO:0000259" key="2">
    <source>
        <dbReference type="Pfam" id="PF25339"/>
    </source>
</evidence>
<accession>A0AAW0F3R3</accession>